<protein>
    <submittedName>
        <fullName evidence="1">Uncharacterized protein</fullName>
    </submittedName>
</protein>
<dbReference type="AlphaFoldDB" id="A0A2I1GEL8"/>
<sequence length="122" mass="15301">MFYKDNLLDSNRRCDCKFCEYYKKQQLEHENFQISSFFEKRIDRKFEQNQQIQQIQQIQQNSSTREEIFFTQMSTLDYSLQYQLRKRQQQEKFKQRRKKFVENENNFSNNLQQFISLYKTSD</sequence>
<dbReference type="VEuPathDB" id="FungiDB:RhiirFUN_008015"/>
<dbReference type="VEuPathDB" id="FungiDB:RhiirA1_410357"/>
<keyword evidence="2" id="KW-1185">Reference proteome</keyword>
<gene>
    <name evidence="1" type="ORF">RhiirA4_400630</name>
</gene>
<evidence type="ECO:0000313" key="2">
    <source>
        <dbReference type="Proteomes" id="UP000234323"/>
    </source>
</evidence>
<proteinExistence type="predicted"/>
<dbReference type="Proteomes" id="UP000234323">
    <property type="component" value="Unassembled WGS sequence"/>
</dbReference>
<dbReference type="EMBL" id="LLXI01000362">
    <property type="protein sequence ID" value="PKY45050.1"/>
    <property type="molecule type" value="Genomic_DNA"/>
</dbReference>
<evidence type="ECO:0000313" key="1">
    <source>
        <dbReference type="EMBL" id="PKY45050.1"/>
    </source>
</evidence>
<dbReference type="OrthoDB" id="2403327at2759"/>
<organism evidence="1 2">
    <name type="scientific">Rhizophagus irregularis</name>
    <dbReference type="NCBI Taxonomy" id="588596"/>
    <lineage>
        <taxon>Eukaryota</taxon>
        <taxon>Fungi</taxon>
        <taxon>Fungi incertae sedis</taxon>
        <taxon>Mucoromycota</taxon>
        <taxon>Glomeromycotina</taxon>
        <taxon>Glomeromycetes</taxon>
        <taxon>Glomerales</taxon>
        <taxon>Glomeraceae</taxon>
        <taxon>Rhizophagus</taxon>
    </lineage>
</organism>
<accession>A0A2I1GEL8</accession>
<reference evidence="1 2" key="1">
    <citation type="submission" date="2015-10" db="EMBL/GenBank/DDBJ databases">
        <title>Genome analyses suggest a sexual origin of heterokaryosis in a supposedly ancient asexual fungus.</title>
        <authorList>
            <person name="Ropars J."/>
            <person name="Sedzielewska K."/>
            <person name="Noel J."/>
            <person name="Charron P."/>
            <person name="Farinelli L."/>
            <person name="Marton T."/>
            <person name="Kruger M."/>
            <person name="Pelin A."/>
            <person name="Brachmann A."/>
            <person name="Corradi N."/>
        </authorList>
    </citation>
    <scope>NUCLEOTIDE SEQUENCE [LARGE SCALE GENOMIC DNA]</scope>
    <source>
        <strain evidence="1 2">A4</strain>
    </source>
</reference>
<name>A0A2I1GEL8_9GLOM</name>
<comment type="caution">
    <text evidence="1">The sequence shown here is derived from an EMBL/GenBank/DDBJ whole genome shotgun (WGS) entry which is preliminary data.</text>
</comment>
<dbReference type="VEuPathDB" id="FungiDB:FUN_009210"/>